<sequence length="258" mass="28791">MTRTYASTTHQKIETGREDDGNQDEAGVAAVVNWTVPSFFFLDDWRFLFVENVPLDTLMTMQLLCTDWRRVVDTFIARKVESGVMKVVTGNDVGWDEAEGLEAFEVMQVVFLLNITKVGNNACWSAIRLAIVEIPEGIESIGTAALMYCTSLTTVSFPTTLRSISVGAFESCVSLENVDLLHTQLHEIGDGAFCDCTELKSMTIPDSLQTLGYEVFSHCFKLVPSHIDVADYDLGNEEEVEKVDVTWEVVEHLRSLQS</sequence>
<accession>A0A9W7BEP8</accession>
<dbReference type="EMBL" id="BRXX01000047">
    <property type="protein sequence ID" value="GMH85329.1"/>
    <property type="molecule type" value="Genomic_DNA"/>
</dbReference>
<dbReference type="Proteomes" id="UP001165160">
    <property type="component" value="Unassembled WGS sequence"/>
</dbReference>
<comment type="caution">
    <text evidence="2">The sequence shown here is derived from an EMBL/GenBank/DDBJ whole genome shotgun (WGS) entry which is preliminary data.</text>
</comment>
<name>A0A9W7BEP8_9STRA</name>
<feature type="compositionally biased region" description="Basic and acidic residues" evidence="1">
    <location>
        <begin position="11"/>
        <end position="20"/>
    </location>
</feature>
<dbReference type="Pfam" id="PF13306">
    <property type="entry name" value="LRR_5"/>
    <property type="match status" value="1"/>
</dbReference>
<evidence type="ECO:0000256" key="1">
    <source>
        <dbReference type="SAM" id="MobiDB-lite"/>
    </source>
</evidence>
<reference evidence="3" key="1">
    <citation type="journal article" date="2023" name="Commun. Biol.">
        <title>Genome analysis of Parmales, the sister group of diatoms, reveals the evolutionary specialization of diatoms from phago-mixotrophs to photoautotrophs.</title>
        <authorList>
            <person name="Ban H."/>
            <person name="Sato S."/>
            <person name="Yoshikawa S."/>
            <person name="Yamada K."/>
            <person name="Nakamura Y."/>
            <person name="Ichinomiya M."/>
            <person name="Sato N."/>
            <person name="Blanc-Mathieu R."/>
            <person name="Endo H."/>
            <person name="Kuwata A."/>
            <person name="Ogata H."/>
        </authorList>
    </citation>
    <scope>NUCLEOTIDE SEQUENCE [LARGE SCALE GENOMIC DNA]</scope>
    <source>
        <strain evidence="3">NIES 3699</strain>
    </source>
</reference>
<dbReference type="InterPro" id="IPR053139">
    <property type="entry name" value="Surface_bspA-like"/>
</dbReference>
<dbReference type="InterPro" id="IPR026906">
    <property type="entry name" value="LRR_5"/>
</dbReference>
<dbReference type="InterPro" id="IPR032675">
    <property type="entry name" value="LRR_dom_sf"/>
</dbReference>
<feature type="compositionally biased region" description="Polar residues" evidence="1">
    <location>
        <begin position="1"/>
        <end position="10"/>
    </location>
</feature>
<dbReference type="PANTHER" id="PTHR45661">
    <property type="entry name" value="SURFACE ANTIGEN"/>
    <property type="match status" value="1"/>
</dbReference>
<dbReference type="AlphaFoldDB" id="A0A9W7BEP8"/>
<dbReference type="Gene3D" id="3.80.10.10">
    <property type="entry name" value="Ribonuclease Inhibitor"/>
    <property type="match status" value="1"/>
</dbReference>
<organism evidence="2 3">
    <name type="scientific">Triparma verrucosa</name>
    <dbReference type="NCBI Taxonomy" id="1606542"/>
    <lineage>
        <taxon>Eukaryota</taxon>
        <taxon>Sar</taxon>
        <taxon>Stramenopiles</taxon>
        <taxon>Ochrophyta</taxon>
        <taxon>Bolidophyceae</taxon>
        <taxon>Parmales</taxon>
        <taxon>Triparmaceae</taxon>
        <taxon>Triparma</taxon>
    </lineage>
</organism>
<dbReference type="PANTHER" id="PTHR45661:SF3">
    <property type="entry name" value="IG-LIKE DOMAIN-CONTAINING PROTEIN"/>
    <property type="match status" value="1"/>
</dbReference>
<gene>
    <name evidence="2" type="ORF">TrVE_jg7813</name>
</gene>
<evidence type="ECO:0000313" key="2">
    <source>
        <dbReference type="EMBL" id="GMH85329.1"/>
    </source>
</evidence>
<feature type="region of interest" description="Disordered" evidence="1">
    <location>
        <begin position="1"/>
        <end position="22"/>
    </location>
</feature>
<protein>
    <submittedName>
        <fullName evidence="2">Uncharacterized protein</fullName>
    </submittedName>
</protein>
<keyword evidence="3" id="KW-1185">Reference proteome</keyword>
<evidence type="ECO:0000313" key="3">
    <source>
        <dbReference type="Proteomes" id="UP001165160"/>
    </source>
</evidence>
<proteinExistence type="predicted"/>
<dbReference type="SUPFAM" id="SSF52058">
    <property type="entry name" value="L domain-like"/>
    <property type="match status" value="1"/>
</dbReference>